<dbReference type="InterPro" id="IPR001296">
    <property type="entry name" value="Glyco_trans_1"/>
</dbReference>
<reference evidence="2 3" key="1">
    <citation type="submission" date="2023-07" db="EMBL/GenBank/DDBJ databases">
        <title>Sorghum-associated microbial communities from plants grown in Nebraska, USA.</title>
        <authorList>
            <person name="Schachtman D."/>
        </authorList>
    </citation>
    <scope>NUCLEOTIDE SEQUENCE [LARGE SCALE GENOMIC DNA]</scope>
    <source>
        <strain evidence="2 3">BE308</strain>
    </source>
</reference>
<accession>A0ABU1ZTL4</accession>
<gene>
    <name evidence="2" type="ORF">J2X15_004203</name>
</gene>
<dbReference type="Proteomes" id="UP001268089">
    <property type="component" value="Unassembled WGS sequence"/>
</dbReference>
<evidence type="ECO:0000259" key="1">
    <source>
        <dbReference type="Pfam" id="PF00534"/>
    </source>
</evidence>
<evidence type="ECO:0000313" key="2">
    <source>
        <dbReference type="EMBL" id="MDR7308880.1"/>
    </source>
</evidence>
<protein>
    <submittedName>
        <fullName evidence="2">Glycosyltransferase involved in cell wall biosynthesis</fullName>
    </submittedName>
</protein>
<organism evidence="2 3">
    <name type="scientific">Rhodoferax saidenbachensis</name>
    <dbReference type="NCBI Taxonomy" id="1484693"/>
    <lineage>
        <taxon>Bacteria</taxon>
        <taxon>Pseudomonadati</taxon>
        <taxon>Pseudomonadota</taxon>
        <taxon>Betaproteobacteria</taxon>
        <taxon>Burkholderiales</taxon>
        <taxon>Comamonadaceae</taxon>
        <taxon>Rhodoferax</taxon>
    </lineage>
</organism>
<dbReference type="Gene3D" id="3.40.50.2000">
    <property type="entry name" value="Glycogen Phosphorylase B"/>
    <property type="match status" value="1"/>
</dbReference>
<sequence length="384" mass="42290">MNASRKTLVVEGWRGINHSFALVNQFQLLEMIRRQDTDLRHIDAPFHYPHWNRTVNGAGFHAADEAALSSIPLAQVGDVADWQFRIFSPVDLRPAQQGRRLAVFAVTECGLDAKYFAPGSDVAQFEASGGVVVTPSQWSRDRIIEFGLQPATVHVVPHGASSDYFRPLAADANAAQRAALGFRPDEVLLLNIGAAIWNKGIDVLLKGFALARQTRKDLRLVFKDQRNTYGISGESFVQSTLAAAGLLSNDVLNAITLIPANLTMDQMNSMYNVCDCYVSPYRAEGFNLPVYEAMVCNVPVIVTEGGATDDFAHGPGARKIRSTMYRNALVQDRHVAGYCEPDLDHLVELLVQTNAKTTAANGLVPRPSIHDWRVPVDQLLNLMH</sequence>
<dbReference type="RefSeq" id="WP_310346874.1">
    <property type="nucleotide sequence ID" value="NZ_JAVDXO010000016.1"/>
</dbReference>
<name>A0ABU1ZTL4_9BURK</name>
<keyword evidence="3" id="KW-1185">Reference proteome</keyword>
<dbReference type="Pfam" id="PF00534">
    <property type="entry name" value="Glycos_transf_1"/>
    <property type="match status" value="1"/>
</dbReference>
<dbReference type="EMBL" id="JAVDXO010000016">
    <property type="protein sequence ID" value="MDR7308880.1"/>
    <property type="molecule type" value="Genomic_DNA"/>
</dbReference>
<dbReference type="PANTHER" id="PTHR46656">
    <property type="entry name" value="PUTATIVE-RELATED"/>
    <property type="match status" value="1"/>
</dbReference>
<dbReference type="PANTHER" id="PTHR46656:SF3">
    <property type="entry name" value="PUTATIVE-RELATED"/>
    <property type="match status" value="1"/>
</dbReference>
<dbReference type="SUPFAM" id="SSF53756">
    <property type="entry name" value="UDP-Glycosyltransferase/glycogen phosphorylase"/>
    <property type="match status" value="1"/>
</dbReference>
<evidence type="ECO:0000313" key="3">
    <source>
        <dbReference type="Proteomes" id="UP001268089"/>
    </source>
</evidence>
<proteinExistence type="predicted"/>
<comment type="caution">
    <text evidence="2">The sequence shown here is derived from an EMBL/GenBank/DDBJ whole genome shotgun (WGS) entry which is preliminary data.</text>
</comment>
<feature type="domain" description="Glycosyl transferase family 1" evidence="1">
    <location>
        <begin position="175"/>
        <end position="307"/>
    </location>
</feature>